<sequence>MQNEFWQSIKNRGQSPAGNHAPTASTIMIASDSIGDAAQVQDLLHSEFDHIHISTGADKVPGDFVRYRPSVLILAFDTLEKAESYFLELYRLCEEVRQQPLRTVILCNRNQINQVYELCKKEYFDDYILFWPMSDDSSRLAMTIHHALHDLAALRTEGPSKAEFAAQARHLAELENTLDRQIVEGGQHIKVASLAVEHAAQGVGAALDGLSQRIISGALPDAVEVKSAEGLKNEISRFKREEVQPHFKSALEITQPLKQWAENFKQECEPFLQSARTLNAMAECIQPTVLVVDDDEAQRIVIDRLLTANHYNLLFARDGFEALSVLRNKRPDLILMDIMMPNMNGMETTRRLKEVPEFAGTPVIMITGRSEGEVVADSMKAGAVDFVVKPFDHNLLIAKIKHALNAALPT</sequence>
<gene>
    <name evidence="3" type="primary">afsQ1_2</name>
    <name evidence="3" type="ORF">GALL_340300</name>
</gene>
<dbReference type="InterPro" id="IPR001789">
    <property type="entry name" value="Sig_transdc_resp-reg_receiver"/>
</dbReference>
<dbReference type="EMBL" id="MLJW01000641">
    <property type="protein sequence ID" value="OIQ84157.1"/>
    <property type="molecule type" value="Genomic_DNA"/>
</dbReference>
<reference evidence="3" key="1">
    <citation type="submission" date="2016-10" db="EMBL/GenBank/DDBJ databases">
        <title>Sequence of Gallionella enrichment culture.</title>
        <authorList>
            <person name="Poehlein A."/>
            <person name="Muehling M."/>
            <person name="Daniel R."/>
        </authorList>
    </citation>
    <scope>NUCLEOTIDE SEQUENCE</scope>
</reference>
<evidence type="ECO:0000256" key="1">
    <source>
        <dbReference type="ARBA" id="ARBA00022553"/>
    </source>
</evidence>
<accession>A0A1J5R7M4</accession>
<dbReference type="PANTHER" id="PTHR44591">
    <property type="entry name" value="STRESS RESPONSE REGULATOR PROTEIN 1"/>
    <property type="match status" value="1"/>
</dbReference>
<feature type="domain" description="Response regulatory" evidence="2">
    <location>
        <begin position="288"/>
        <end position="404"/>
    </location>
</feature>
<evidence type="ECO:0000313" key="3">
    <source>
        <dbReference type="EMBL" id="OIQ84157.1"/>
    </source>
</evidence>
<comment type="caution">
    <text evidence="3">The sequence shown here is derived from an EMBL/GenBank/DDBJ whole genome shotgun (WGS) entry which is preliminary data.</text>
</comment>
<proteinExistence type="predicted"/>
<dbReference type="Gene3D" id="3.40.50.2300">
    <property type="match status" value="1"/>
</dbReference>
<dbReference type="SMART" id="SM00448">
    <property type="entry name" value="REC"/>
    <property type="match status" value="1"/>
</dbReference>
<protein>
    <submittedName>
        <fullName evidence="3">Transcriptional regulatory protein AfsQ1</fullName>
    </submittedName>
</protein>
<name>A0A1J5R7M4_9ZZZZ</name>
<dbReference type="SUPFAM" id="SSF52172">
    <property type="entry name" value="CheY-like"/>
    <property type="match status" value="1"/>
</dbReference>
<dbReference type="InterPro" id="IPR011006">
    <property type="entry name" value="CheY-like_superfamily"/>
</dbReference>
<organism evidence="3">
    <name type="scientific">mine drainage metagenome</name>
    <dbReference type="NCBI Taxonomy" id="410659"/>
    <lineage>
        <taxon>unclassified sequences</taxon>
        <taxon>metagenomes</taxon>
        <taxon>ecological metagenomes</taxon>
    </lineage>
</organism>
<dbReference type="GO" id="GO:0000160">
    <property type="term" value="P:phosphorelay signal transduction system"/>
    <property type="evidence" value="ECO:0007669"/>
    <property type="project" value="InterPro"/>
</dbReference>
<keyword evidence="1" id="KW-0597">Phosphoprotein</keyword>
<dbReference type="PROSITE" id="PS50110">
    <property type="entry name" value="RESPONSE_REGULATORY"/>
    <property type="match status" value="1"/>
</dbReference>
<dbReference type="AlphaFoldDB" id="A0A1J5R7M4"/>
<dbReference type="PANTHER" id="PTHR44591:SF3">
    <property type="entry name" value="RESPONSE REGULATORY DOMAIN-CONTAINING PROTEIN"/>
    <property type="match status" value="1"/>
</dbReference>
<evidence type="ECO:0000259" key="2">
    <source>
        <dbReference type="PROSITE" id="PS50110"/>
    </source>
</evidence>
<dbReference type="Pfam" id="PF00072">
    <property type="entry name" value="Response_reg"/>
    <property type="match status" value="1"/>
</dbReference>
<dbReference type="InterPro" id="IPR050595">
    <property type="entry name" value="Bact_response_regulator"/>
</dbReference>